<feature type="compositionally biased region" description="Low complexity" evidence="6">
    <location>
        <begin position="1"/>
        <end position="11"/>
    </location>
</feature>
<feature type="repeat" description="WD" evidence="5">
    <location>
        <begin position="388"/>
        <end position="421"/>
    </location>
</feature>
<evidence type="ECO:0000256" key="4">
    <source>
        <dbReference type="ARBA" id="ARBA00022853"/>
    </source>
</evidence>
<accession>A0A978UW38</accession>
<evidence type="ECO:0000259" key="7">
    <source>
        <dbReference type="Pfam" id="PF12265"/>
    </source>
</evidence>
<dbReference type="Pfam" id="PF12265">
    <property type="entry name" value="CAF1C_H4-bd"/>
    <property type="match status" value="1"/>
</dbReference>
<dbReference type="InterPro" id="IPR001680">
    <property type="entry name" value="WD40_rpt"/>
</dbReference>
<dbReference type="Proteomes" id="UP000813462">
    <property type="component" value="Unassembled WGS sequence"/>
</dbReference>
<dbReference type="SMART" id="SM00320">
    <property type="entry name" value="WD40"/>
    <property type="match status" value="5"/>
</dbReference>
<comment type="similarity">
    <text evidence="1">Belongs to the WD repeat RBAP46/RBAP48/MSI1 family.</text>
</comment>
<dbReference type="Gene3D" id="2.130.10.10">
    <property type="entry name" value="YVTN repeat-like/Quinoprotein amine dehydrogenase"/>
    <property type="match status" value="1"/>
</dbReference>
<keyword evidence="3" id="KW-0677">Repeat</keyword>
<feature type="region of interest" description="Disordered" evidence="6">
    <location>
        <begin position="302"/>
        <end position="343"/>
    </location>
</feature>
<evidence type="ECO:0000256" key="2">
    <source>
        <dbReference type="ARBA" id="ARBA00022574"/>
    </source>
</evidence>
<proteinExistence type="inferred from homology"/>
<dbReference type="InterPro" id="IPR022052">
    <property type="entry name" value="Histone-bd_RBBP4-like_N"/>
</dbReference>
<protein>
    <recommendedName>
        <fullName evidence="7">Histone-binding protein RBBP4-like N-terminal domain-containing protein</fullName>
    </recommendedName>
</protein>
<evidence type="ECO:0000313" key="9">
    <source>
        <dbReference type="Proteomes" id="UP000813462"/>
    </source>
</evidence>
<dbReference type="AlphaFoldDB" id="A0A978UW38"/>
<feature type="compositionally biased region" description="Basic and acidic residues" evidence="6">
    <location>
        <begin position="26"/>
        <end position="36"/>
    </location>
</feature>
<dbReference type="GO" id="GO:0006325">
    <property type="term" value="P:chromatin organization"/>
    <property type="evidence" value="ECO:0007669"/>
    <property type="project" value="UniProtKB-KW"/>
</dbReference>
<dbReference type="PROSITE" id="PS50082">
    <property type="entry name" value="WD_REPEATS_2"/>
    <property type="match status" value="3"/>
</dbReference>
<gene>
    <name evidence="8" type="ORF">FEM48_Zijuj08G0010900</name>
</gene>
<feature type="repeat" description="WD" evidence="5">
    <location>
        <begin position="343"/>
        <end position="385"/>
    </location>
</feature>
<organism evidence="8 9">
    <name type="scientific">Ziziphus jujuba var. spinosa</name>
    <dbReference type="NCBI Taxonomy" id="714518"/>
    <lineage>
        <taxon>Eukaryota</taxon>
        <taxon>Viridiplantae</taxon>
        <taxon>Streptophyta</taxon>
        <taxon>Embryophyta</taxon>
        <taxon>Tracheophyta</taxon>
        <taxon>Spermatophyta</taxon>
        <taxon>Magnoliopsida</taxon>
        <taxon>eudicotyledons</taxon>
        <taxon>Gunneridae</taxon>
        <taxon>Pentapetalae</taxon>
        <taxon>rosids</taxon>
        <taxon>fabids</taxon>
        <taxon>Rosales</taxon>
        <taxon>Rhamnaceae</taxon>
        <taxon>Paliureae</taxon>
        <taxon>Ziziphus</taxon>
    </lineage>
</organism>
<feature type="domain" description="Histone-binding protein RBBP4-like N-terminal" evidence="7">
    <location>
        <begin position="49"/>
        <end position="147"/>
    </location>
</feature>
<evidence type="ECO:0000256" key="5">
    <source>
        <dbReference type="PROSITE-ProRule" id="PRU00221"/>
    </source>
</evidence>
<evidence type="ECO:0000256" key="6">
    <source>
        <dbReference type="SAM" id="MobiDB-lite"/>
    </source>
</evidence>
<dbReference type="InterPro" id="IPR015943">
    <property type="entry name" value="WD40/YVTN_repeat-like_dom_sf"/>
</dbReference>
<dbReference type="PROSITE" id="PS50294">
    <property type="entry name" value="WD_REPEATS_REGION"/>
    <property type="match status" value="2"/>
</dbReference>
<keyword evidence="2 5" id="KW-0853">WD repeat</keyword>
<feature type="repeat" description="WD" evidence="5">
    <location>
        <begin position="437"/>
        <end position="470"/>
    </location>
</feature>
<dbReference type="InterPro" id="IPR036322">
    <property type="entry name" value="WD40_repeat_dom_sf"/>
</dbReference>
<dbReference type="InterPro" id="IPR050459">
    <property type="entry name" value="WD_repeat_RBAP46/RBAP48/MSI1"/>
</dbReference>
<evidence type="ECO:0000256" key="1">
    <source>
        <dbReference type="ARBA" id="ARBA00009341"/>
    </source>
</evidence>
<dbReference type="Pfam" id="PF00400">
    <property type="entry name" value="WD40"/>
    <property type="match status" value="3"/>
</dbReference>
<dbReference type="EMBL" id="JAEACU010000008">
    <property type="protein sequence ID" value="KAH7519204.1"/>
    <property type="molecule type" value="Genomic_DNA"/>
</dbReference>
<reference evidence="8" key="1">
    <citation type="journal article" date="2021" name="Front. Plant Sci.">
        <title>Chromosome-Scale Genome Assembly for Chinese Sour Jujube and Insights Into Its Genome Evolution and Domestication Signature.</title>
        <authorList>
            <person name="Shen L.-Y."/>
            <person name="Luo H."/>
            <person name="Wang X.-L."/>
            <person name="Wang X.-M."/>
            <person name="Qiu X.-J."/>
            <person name="Liu H."/>
            <person name="Zhou S.-S."/>
            <person name="Jia K.-H."/>
            <person name="Nie S."/>
            <person name="Bao Y.-T."/>
            <person name="Zhang R.-G."/>
            <person name="Yun Q.-Z."/>
            <person name="Chai Y.-H."/>
            <person name="Lu J.-Y."/>
            <person name="Li Y."/>
            <person name="Zhao S.-W."/>
            <person name="Mao J.-F."/>
            <person name="Jia S.-G."/>
            <person name="Mao Y.-M."/>
        </authorList>
    </citation>
    <scope>NUCLEOTIDE SEQUENCE</scope>
    <source>
        <strain evidence="8">AT0</strain>
        <tissue evidence="8">Leaf</tissue>
    </source>
</reference>
<comment type="caution">
    <text evidence="8">The sequence shown here is derived from an EMBL/GenBank/DDBJ whole genome shotgun (WGS) entry which is preliminary data.</text>
</comment>
<dbReference type="SUPFAM" id="SSF50978">
    <property type="entry name" value="WD40 repeat-like"/>
    <property type="match status" value="1"/>
</dbReference>
<evidence type="ECO:0000313" key="8">
    <source>
        <dbReference type="EMBL" id="KAH7519204.1"/>
    </source>
</evidence>
<keyword evidence="4" id="KW-0156">Chromatin regulator</keyword>
<feature type="region of interest" description="Disordered" evidence="6">
    <location>
        <begin position="1"/>
        <end position="47"/>
    </location>
</feature>
<sequence>MEAQSQQQQQQIGVKKKETRGRKPKPKDDKKDEQQAKMKKAQQQPSVDDKYSQWKSLVPVLYDWLANHNLGFQLVCWHCLSAVPFGFLPLSWDFISVSVYLILGFYHSRWGPQLEQATYKNRQRLYLSEQTDGSVPNTLVIANCEVVKPRVAAAEHISQFNEEARSPFVKKYKTIIHPGEVNRIRELPQNTKIVATHTDSPDVLIWDVEAQPNRHAVFGATNSRPDLILTGHQDNAEFALAMCPTEPYVLSGGDNICSFNFHLIIISCMSSSFCPFKNEKSCVGKDKSVVLWSIQDHISAAAADPGATKSPGSGGSIIKQNSKPGEGNDKTADSPSVAPRGIYHGHEDTVEDVTFCPSSAQEFCSVGDDSCLILWDARVGTSPVVKVEKAHNADLHCVDWNPHDDNLILTGSADNSVRMFDRRNLTSDGVGAPIHKFEGHKAAVLCVQWSPDKSSVFGSSAEDGLLNIWDYDKVGKKVERAGRNTSSPPGLFFQHAGHRDKVVDFHWNASDPWTVVSVSDDCDTTGGGGTLQIWRMSDLIYRPEDEVLAELEKFKSHVVACASKA</sequence>
<name>A0A978UW38_ZIZJJ</name>
<dbReference type="PANTHER" id="PTHR22850">
    <property type="entry name" value="WD40 REPEAT FAMILY"/>
    <property type="match status" value="1"/>
</dbReference>
<evidence type="ECO:0000256" key="3">
    <source>
        <dbReference type="ARBA" id="ARBA00022737"/>
    </source>
</evidence>